<dbReference type="GO" id="GO:0000175">
    <property type="term" value="F:3'-5'-RNA exonuclease activity"/>
    <property type="evidence" value="ECO:0007669"/>
    <property type="project" value="InterPro"/>
</dbReference>
<feature type="domain" description="Exonuclease" evidence="4">
    <location>
        <begin position="225"/>
        <end position="392"/>
    </location>
</feature>
<sequence>MLEAMALRLRKLVLGAAILPKHPNHVAHSMRTFHSPGLRNCVSGAADWKRTAHVAMHHRKEVAVSPSCALPMWSRACGGALHLGSNLRSFGASGDAFVTADGEVDADVGAGGDGGADADGGAVSSLVERDEEISAETLAAIREFDMVNEDLEAENRWNADVGKSGRRQKAMCYYFTQGLCTLMEEKEHTDRFSHVYPSLSVRPTDLKRVKDQPFEFFLVLDLEGMVEILEFPVLLVNAKTLEVVDRFHRFVRPVIMTEERQAEYIKGKYGRWGLDRVWHDTAIPFTDVLNSFESWMESHSLYDPQNPSKLARAAFVTCGNWDVKTKIPEQCRDSGIEVKPYFNEWINLKDIYYNFYKKRAGGMLAMLKGLNIPLTGTHHVGLDDAHNIARILQRMLAHGAIVKISAKRKASDPKAVRWTFTNRVK</sequence>
<name>A0A8T0I4Q3_CERPU</name>
<accession>A0A8T0I4Q3</accession>
<keyword evidence="2" id="KW-0378">Hydrolase</keyword>
<evidence type="ECO:0000313" key="6">
    <source>
        <dbReference type="Proteomes" id="UP000822688"/>
    </source>
</evidence>
<dbReference type="InterPro" id="IPR047201">
    <property type="entry name" value="ERI-1_3'hExo-like"/>
</dbReference>
<dbReference type="Pfam" id="PF00929">
    <property type="entry name" value="RNase_T"/>
    <property type="match status" value="1"/>
</dbReference>
<dbReference type="PANTHER" id="PTHR23044:SF61">
    <property type="entry name" value="3'-5' EXORIBONUCLEASE 1-RELATED"/>
    <property type="match status" value="1"/>
</dbReference>
<dbReference type="CDD" id="cd06133">
    <property type="entry name" value="ERI-1_3'hExo_like"/>
    <property type="match status" value="1"/>
</dbReference>
<reference evidence="5" key="1">
    <citation type="submission" date="2020-06" db="EMBL/GenBank/DDBJ databases">
        <title>WGS assembly of Ceratodon purpureus strain R40.</title>
        <authorList>
            <person name="Carey S.B."/>
            <person name="Jenkins J."/>
            <person name="Shu S."/>
            <person name="Lovell J.T."/>
            <person name="Sreedasyam A."/>
            <person name="Maumus F."/>
            <person name="Tiley G.P."/>
            <person name="Fernandez-Pozo N."/>
            <person name="Barry K."/>
            <person name="Chen C."/>
            <person name="Wang M."/>
            <person name="Lipzen A."/>
            <person name="Daum C."/>
            <person name="Saski C.A."/>
            <person name="Payton A.C."/>
            <person name="Mcbreen J.C."/>
            <person name="Conrad R.E."/>
            <person name="Kollar L.M."/>
            <person name="Olsson S."/>
            <person name="Huttunen S."/>
            <person name="Landis J.B."/>
            <person name="Wickett N.J."/>
            <person name="Johnson M.G."/>
            <person name="Rensing S.A."/>
            <person name="Grimwood J."/>
            <person name="Schmutz J."/>
            <person name="Mcdaniel S.F."/>
        </authorList>
    </citation>
    <scope>NUCLEOTIDE SEQUENCE</scope>
    <source>
        <strain evidence="5">R40</strain>
    </source>
</reference>
<dbReference type="Proteomes" id="UP000822688">
    <property type="component" value="Chromosome 5"/>
</dbReference>
<protein>
    <recommendedName>
        <fullName evidence="4">Exonuclease domain-containing protein</fullName>
    </recommendedName>
</protein>
<dbReference type="InterPro" id="IPR051274">
    <property type="entry name" value="3-5_Exoribonuclease"/>
</dbReference>
<dbReference type="PANTHER" id="PTHR23044">
    <property type="entry name" value="3'-5' EXONUCLEASE ERI1-RELATED"/>
    <property type="match status" value="1"/>
</dbReference>
<proteinExistence type="predicted"/>
<dbReference type="InterPro" id="IPR036397">
    <property type="entry name" value="RNaseH_sf"/>
</dbReference>
<dbReference type="InterPro" id="IPR013520">
    <property type="entry name" value="Ribonucl_H"/>
</dbReference>
<dbReference type="EMBL" id="CM026425">
    <property type="protein sequence ID" value="KAG0577889.1"/>
    <property type="molecule type" value="Genomic_DNA"/>
</dbReference>
<keyword evidence="1" id="KW-0540">Nuclease</keyword>
<comment type="caution">
    <text evidence="5">The sequence shown here is derived from an EMBL/GenBank/DDBJ whole genome shotgun (WGS) entry which is preliminary data.</text>
</comment>
<evidence type="ECO:0000256" key="3">
    <source>
        <dbReference type="ARBA" id="ARBA00022839"/>
    </source>
</evidence>
<evidence type="ECO:0000313" key="5">
    <source>
        <dbReference type="EMBL" id="KAG0577889.1"/>
    </source>
</evidence>
<evidence type="ECO:0000256" key="2">
    <source>
        <dbReference type="ARBA" id="ARBA00022801"/>
    </source>
</evidence>
<keyword evidence="6" id="KW-1185">Reference proteome</keyword>
<dbReference type="AlphaFoldDB" id="A0A8T0I4Q3"/>
<evidence type="ECO:0000256" key="1">
    <source>
        <dbReference type="ARBA" id="ARBA00022722"/>
    </source>
</evidence>
<evidence type="ECO:0000259" key="4">
    <source>
        <dbReference type="Pfam" id="PF00929"/>
    </source>
</evidence>
<gene>
    <name evidence="5" type="ORF">KC19_5G189200</name>
</gene>
<dbReference type="GO" id="GO:0003676">
    <property type="term" value="F:nucleic acid binding"/>
    <property type="evidence" value="ECO:0007669"/>
    <property type="project" value="InterPro"/>
</dbReference>
<dbReference type="SUPFAM" id="SSF53098">
    <property type="entry name" value="Ribonuclease H-like"/>
    <property type="match status" value="1"/>
</dbReference>
<keyword evidence="3" id="KW-0269">Exonuclease</keyword>
<dbReference type="Gene3D" id="3.30.420.10">
    <property type="entry name" value="Ribonuclease H-like superfamily/Ribonuclease H"/>
    <property type="match status" value="1"/>
</dbReference>
<dbReference type="InterPro" id="IPR012337">
    <property type="entry name" value="RNaseH-like_sf"/>
</dbReference>
<organism evidence="5 6">
    <name type="scientific">Ceratodon purpureus</name>
    <name type="common">Fire moss</name>
    <name type="synonym">Dicranum purpureum</name>
    <dbReference type="NCBI Taxonomy" id="3225"/>
    <lineage>
        <taxon>Eukaryota</taxon>
        <taxon>Viridiplantae</taxon>
        <taxon>Streptophyta</taxon>
        <taxon>Embryophyta</taxon>
        <taxon>Bryophyta</taxon>
        <taxon>Bryophytina</taxon>
        <taxon>Bryopsida</taxon>
        <taxon>Dicranidae</taxon>
        <taxon>Pseudoditrichales</taxon>
        <taxon>Ditrichaceae</taxon>
        <taxon>Ceratodon</taxon>
    </lineage>
</organism>